<evidence type="ECO:0000313" key="1">
    <source>
        <dbReference type="EMBL" id="HCY82407.1"/>
    </source>
</evidence>
<proteinExistence type="predicted"/>
<dbReference type="EMBL" id="DPRK01000201">
    <property type="protein sequence ID" value="HCY82407.1"/>
    <property type="molecule type" value="Genomic_DNA"/>
</dbReference>
<evidence type="ECO:0000313" key="2">
    <source>
        <dbReference type="Proteomes" id="UP000263268"/>
    </source>
</evidence>
<dbReference type="RefSeq" id="WP_286852583.1">
    <property type="nucleotide sequence ID" value="NZ_JBLXDY010000001.1"/>
</dbReference>
<sequence>MKFIISFCLLICLVSCGKSVDETPKVEQENTLPSLSKQTIQKFNYTEYLLDPKVKKITNNWVKYNELEGVVMNLKQADLTYFKENHEILEALITDLKQSLPETLNSPAIMSRLIALETKLYKLESLVNLSNATPESIMPGIQEVLVSFSNLNLQMNKKIERDSQKIIKP</sequence>
<organism evidence="1 2">
    <name type="scientific">Xanthomarina gelatinilytica</name>
    <dbReference type="NCBI Taxonomy" id="1137281"/>
    <lineage>
        <taxon>Bacteria</taxon>
        <taxon>Pseudomonadati</taxon>
        <taxon>Bacteroidota</taxon>
        <taxon>Flavobacteriia</taxon>
        <taxon>Flavobacteriales</taxon>
        <taxon>Flavobacteriaceae</taxon>
        <taxon>Xanthomarina</taxon>
    </lineage>
</organism>
<comment type="caution">
    <text evidence="1">The sequence shown here is derived from an EMBL/GenBank/DDBJ whole genome shotgun (WGS) entry which is preliminary data.</text>
</comment>
<accession>A0A3D6BUP7</accession>
<name>A0A3D6BUP7_9FLAO</name>
<protein>
    <submittedName>
        <fullName evidence="1">Uncharacterized protein</fullName>
    </submittedName>
</protein>
<dbReference type="AlphaFoldDB" id="A0A3D6BUP7"/>
<dbReference type="Proteomes" id="UP000263268">
    <property type="component" value="Unassembled WGS sequence"/>
</dbReference>
<reference evidence="1 2" key="1">
    <citation type="journal article" date="2018" name="Nat. Biotechnol.">
        <title>A standardized bacterial taxonomy based on genome phylogeny substantially revises the tree of life.</title>
        <authorList>
            <person name="Parks D.H."/>
            <person name="Chuvochina M."/>
            <person name="Waite D.W."/>
            <person name="Rinke C."/>
            <person name="Skarshewski A."/>
            <person name="Chaumeil P.A."/>
            <person name="Hugenholtz P."/>
        </authorList>
    </citation>
    <scope>NUCLEOTIDE SEQUENCE [LARGE SCALE GENOMIC DNA]</scope>
    <source>
        <strain evidence="1">UBA10227</strain>
    </source>
</reference>
<gene>
    <name evidence="1" type="ORF">DHV22_12825</name>
</gene>